<dbReference type="Proteomes" id="UP001519460">
    <property type="component" value="Unassembled WGS sequence"/>
</dbReference>
<accession>A0ABD0J3V6</accession>
<dbReference type="EMBL" id="JACVVK020000674">
    <property type="protein sequence ID" value="KAK7457282.1"/>
    <property type="molecule type" value="Genomic_DNA"/>
</dbReference>
<comment type="similarity">
    <text evidence="1">Belongs to the dynein light chain Tctex-type family.</text>
</comment>
<dbReference type="Pfam" id="PF03645">
    <property type="entry name" value="Tctex-1"/>
    <property type="match status" value="1"/>
</dbReference>
<evidence type="ECO:0000313" key="3">
    <source>
        <dbReference type="Proteomes" id="UP001519460"/>
    </source>
</evidence>
<protein>
    <recommendedName>
        <fullName evidence="4">Dynein light chain</fullName>
    </recommendedName>
</protein>
<keyword evidence="3" id="KW-1185">Reference proteome</keyword>
<reference evidence="2 3" key="1">
    <citation type="journal article" date="2023" name="Sci. Data">
        <title>Genome assembly of the Korean intertidal mud-creeper Batillaria attramentaria.</title>
        <authorList>
            <person name="Patra A.K."/>
            <person name="Ho P.T."/>
            <person name="Jun S."/>
            <person name="Lee S.J."/>
            <person name="Kim Y."/>
            <person name="Won Y.J."/>
        </authorList>
    </citation>
    <scope>NUCLEOTIDE SEQUENCE [LARGE SCALE GENOMIC DNA]</scope>
    <source>
        <strain evidence="2">Wonlab-2016</strain>
    </source>
</reference>
<evidence type="ECO:0000256" key="1">
    <source>
        <dbReference type="ARBA" id="ARBA00005361"/>
    </source>
</evidence>
<dbReference type="CDD" id="cd21451">
    <property type="entry name" value="DLC-like_TCTEX1D"/>
    <property type="match status" value="1"/>
</dbReference>
<evidence type="ECO:0008006" key="4">
    <source>
        <dbReference type="Google" id="ProtNLM"/>
    </source>
</evidence>
<dbReference type="PANTHER" id="PTHR21255:SF65">
    <property type="entry name" value="TCTEX1 DOMAIN-CONTAINING PROTEIN 2"/>
    <property type="match status" value="1"/>
</dbReference>
<dbReference type="Gene3D" id="3.30.1140.40">
    <property type="entry name" value="Tctex-1"/>
    <property type="match status" value="1"/>
</dbReference>
<dbReference type="AlphaFoldDB" id="A0ABD0J3V6"/>
<gene>
    <name evidence="2" type="ORF">BaRGS_00039254</name>
</gene>
<organism evidence="2 3">
    <name type="scientific">Batillaria attramentaria</name>
    <dbReference type="NCBI Taxonomy" id="370345"/>
    <lineage>
        <taxon>Eukaryota</taxon>
        <taxon>Metazoa</taxon>
        <taxon>Spiralia</taxon>
        <taxon>Lophotrochozoa</taxon>
        <taxon>Mollusca</taxon>
        <taxon>Gastropoda</taxon>
        <taxon>Caenogastropoda</taxon>
        <taxon>Sorbeoconcha</taxon>
        <taxon>Cerithioidea</taxon>
        <taxon>Batillariidae</taxon>
        <taxon>Batillaria</taxon>
    </lineage>
</organism>
<sequence>MYVFFLQQECDKFQPWRVEKVMMEVLSERLHDFTYDPATCQSLAKELATDIQRRVKDFRWSRYRLVCQVTIGQQTHQGMEVASRCVWDHNLDTYASVSYNNKSVFAVAQCYGIYYE</sequence>
<comment type="caution">
    <text evidence="2">The sequence shown here is derived from an EMBL/GenBank/DDBJ whole genome shotgun (WGS) entry which is preliminary data.</text>
</comment>
<dbReference type="InterPro" id="IPR005334">
    <property type="entry name" value="Tctex-1-like"/>
</dbReference>
<name>A0ABD0J3V6_9CAEN</name>
<dbReference type="InterPro" id="IPR038586">
    <property type="entry name" value="Tctex-1-like_sf"/>
</dbReference>
<evidence type="ECO:0000313" key="2">
    <source>
        <dbReference type="EMBL" id="KAK7457282.1"/>
    </source>
</evidence>
<dbReference type="PANTHER" id="PTHR21255">
    <property type="entry name" value="T-COMPLEX-ASSOCIATED-TESTIS-EXPRESSED 1/ DYNEIN LIGHT CHAIN"/>
    <property type="match status" value="1"/>
</dbReference>
<proteinExistence type="inferred from homology"/>